<dbReference type="eggNOG" id="COG0484">
    <property type="taxonomic scope" value="Bacteria"/>
</dbReference>
<dbReference type="CDD" id="cd10747">
    <property type="entry name" value="DnaJ_C"/>
    <property type="match status" value="1"/>
</dbReference>
<dbReference type="InterPro" id="IPR001623">
    <property type="entry name" value="DnaJ_domain"/>
</dbReference>
<evidence type="ECO:0000256" key="1">
    <source>
        <dbReference type="ARBA" id="ARBA00022723"/>
    </source>
</evidence>
<name>I3TMH1_TISMK</name>
<evidence type="ECO:0000256" key="4">
    <source>
        <dbReference type="ARBA" id="ARBA00022833"/>
    </source>
</evidence>
<evidence type="ECO:0000313" key="8">
    <source>
        <dbReference type="Proteomes" id="UP000005258"/>
    </source>
</evidence>
<dbReference type="GO" id="GO:0003677">
    <property type="term" value="F:DNA binding"/>
    <property type="evidence" value="ECO:0007669"/>
    <property type="project" value="UniProtKB-KW"/>
</dbReference>
<evidence type="ECO:0000256" key="3">
    <source>
        <dbReference type="ARBA" id="ARBA00022771"/>
    </source>
</evidence>
<feature type="domain" description="J" evidence="6">
    <location>
        <begin position="4"/>
        <end position="69"/>
    </location>
</feature>
<dbReference type="SUPFAM" id="SSF46565">
    <property type="entry name" value="Chaperone J-domain"/>
    <property type="match status" value="1"/>
</dbReference>
<dbReference type="GO" id="GO:0008270">
    <property type="term" value="F:zinc ion binding"/>
    <property type="evidence" value="ECO:0007669"/>
    <property type="project" value="UniProtKB-KW"/>
</dbReference>
<dbReference type="PRINTS" id="PR00625">
    <property type="entry name" value="JDOMAIN"/>
</dbReference>
<evidence type="ECO:0000259" key="6">
    <source>
        <dbReference type="PROSITE" id="PS50076"/>
    </source>
</evidence>
<keyword evidence="7" id="KW-0238">DNA-binding</keyword>
<keyword evidence="3" id="KW-0863">Zinc-finger</keyword>
<organism evidence="7 8">
    <name type="scientific">Tistrella mobilis (strain KA081020-065)</name>
    <dbReference type="NCBI Taxonomy" id="1110502"/>
    <lineage>
        <taxon>Bacteria</taxon>
        <taxon>Pseudomonadati</taxon>
        <taxon>Pseudomonadota</taxon>
        <taxon>Alphaproteobacteria</taxon>
        <taxon>Geminicoccales</taxon>
        <taxon>Geminicoccaceae</taxon>
        <taxon>Tistrella</taxon>
    </lineage>
</organism>
<dbReference type="PROSITE" id="PS50076">
    <property type="entry name" value="DNAJ_2"/>
    <property type="match status" value="1"/>
</dbReference>
<dbReference type="PANTHER" id="PTHR43096:SF52">
    <property type="entry name" value="DNAJ HOMOLOG 1, MITOCHONDRIAL-RELATED"/>
    <property type="match status" value="1"/>
</dbReference>
<dbReference type="SMART" id="SM00271">
    <property type="entry name" value="DnaJ"/>
    <property type="match status" value="1"/>
</dbReference>
<dbReference type="Pfam" id="PF01556">
    <property type="entry name" value="DnaJ_C"/>
    <property type="match status" value="1"/>
</dbReference>
<dbReference type="InterPro" id="IPR036869">
    <property type="entry name" value="J_dom_sf"/>
</dbReference>
<dbReference type="CDD" id="cd06257">
    <property type="entry name" value="DnaJ"/>
    <property type="match status" value="1"/>
</dbReference>
<dbReference type="GO" id="GO:0042026">
    <property type="term" value="P:protein refolding"/>
    <property type="evidence" value="ECO:0007669"/>
    <property type="project" value="TreeGrafter"/>
</dbReference>
<evidence type="ECO:0000256" key="2">
    <source>
        <dbReference type="ARBA" id="ARBA00022737"/>
    </source>
</evidence>
<dbReference type="EMBL" id="CP003236">
    <property type="protein sequence ID" value="AFK53959.1"/>
    <property type="molecule type" value="Genomic_DNA"/>
</dbReference>
<dbReference type="STRING" id="1110502.TMO_2121"/>
<dbReference type="AlphaFoldDB" id="I3TMH1"/>
<keyword evidence="1" id="KW-0479">Metal-binding</keyword>
<evidence type="ECO:0000256" key="5">
    <source>
        <dbReference type="ARBA" id="ARBA00023186"/>
    </source>
</evidence>
<dbReference type="Gene3D" id="2.60.260.20">
    <property type="entry name" value="Urease metallochaperone UreE, N-terminal domain"/>
    <property type="match status" value="2"/>
</dbReference>
<dbReference type="KEGG" id="tmo:TMO_2121"/>
<dbReference type="Pfam" id="PF00226">
    <property type="entry name" value="DnaJ"/>
    <property type="match status" value="1"/>
</dbReference>
<evidence type="ECO:0000313" key="7">
    <source>
        <dbReference type="EMBL" id="AFK53959.1"/>
    </source>
</evidence>
<dbReference type="InterPro" id="IPR002939">
    <property type="entry name" value="DnaJ_C"/>
</dbReference>
<dbReference type="Gene3D" id="1.10.287.110">
    <property type="entry name" value="DnaJ domain"/>
    <property type="match status" value="1"/>
</dbReference>
<accession>I3TMH1</accession>
<keyword evidence="2" id="KW-0677">Repeat</keyword>
<protein>
    <submittedName>
        <fullName evidence="7">Curved DNA-binding protein</fullName>
    </submittedName>
</protein>
<dbReference type="GO" id="GO:0051082">
    <property type="term" value="F:unfolded protein binding"/>
    <property type="evidence" value="ECO:0007669"/>
    <property type="project" value="InterPro"/>
</dbReference>
<reference evidence="7 8" key="1">
    <citation type="journal article" date="2012" name="J. Am. Chem. Soc.">
        <title>Bacterial biosynthesis and maturation of the didemnin anti-cancer agents.</title>
        <authorList>
            <person name="Xu Y."/>
            <person name="Kersten R.D."/>
            <person name="Nam S.J."/>
            <person name="Lu L."/>
            <person name="Al-Suwailem A.M."/>
            <person name="Zheng H."/>
            <person name="Fenical W."/>
            <person name="Dorrestein P.C."/>
            <person name="Moore B.S."/>
            <person name="Qian P.Y."/>
        </authorList>
    </citation>
    <scope>NUCLEOTIDE SEQUENCE [LARGE SCALE GENOMIC DNA]</scope>
    <source>
        <strain evidence="7 8">KA081020-065</strain>
    </source>
</reference>
<dbReference type="eggNOG" id="COG2214">
    <property type="taxonomic scope" value="Bacteria"/>
</dbReference>
<dbReference type="FunFam" id="2.60.260.20:FF:000005">
    <property type="entry name" value="Chaperone protein dnaJ 1, mitochondrial"/>
    <property type="match status" value="1"/>
</dbReference>
<keyword evidence="5" id="KW-0143">Chaperone</keyword>
<gene>
    <name evidence="7" type="primary">cbpA</name>
    <name evidence="7" type="ordered locus">TMO_2121</name>
</gene>
<keyword evidence="8" id="KW-1185">Reference proteome</keyword>
<dbReference type="InterPro" id="IPR008971">
    <property type="entry name" value="HSP40/DnaJ_pept-bd"/>
</dbReference>
<dbReference type="PATRIC" id="fig|1110502.3.peg.2183"/>
<dbReference type="GO" id="GO:0005737">
    <property type="term" value="C:cytoplasm"/>
    <property type="evidence" value="ECO:0007669"/>
    <property type="project" value="TreeGrafter"/>
</dbReference>
<keyword evidence="4" id="KW-0862">Zinc</keyword>
<sequence>MSRILYDRLGVASTASDAEIKSAYRKLAKKYHPDSRPGDKAAEEKFKQISAAWHILGDPAQRKRYDAGEIDEEGRERVAAGFGGGGFGAGGFGGGRNAGFSGFETHFDGRNGGFGGGFADLFEEILGGRGPRAGGFSDMGGAGMGGAGGGGPGRGGPGMGGSVPDTEARITVSFTEAALGATRRISLSGAGELDLKIPAGATDGTKLRLRGKGQGGGDLIVRLEVAPHPTFRREGNDIHLDLPVTLAEAVLGAKVDVPTLDGQARITVPAGSSSGRKLRLKGKGVPARSGVGDLYVHLKIVLPDQPDPALQAAVKDWAEAHPQLDPRRNLKG</sequence>
<dbReference type="PANTHER" id="PTHR43096">
    <property type="entry name" value="DNAJ HOMOLOG 1, MITOCHONDRIAL-RELATED"/>
    <property type="match status" value="1"/>
</dbReference>
<dbReference type="Proteomes" id="UP000005258">
    <property type="component" value="Chromosome"/>
</dbReference>
<proteinExistence type="predicted"/>
<dbReference type="SUPFAM" id="SSF49493">
    <property type="entry name" value="HSP40/DnaJ peptide-binding domain"/>
    <property type="match status" value="2"/>
</dbReference>
<dbReference type="RefSeq" id="WP_014745636.1">
    <property type="nucleotide sequence ID" value="NC_017956.1"/>
</dbReference>
<dbReference type="HOGENOM" id="CLU_017633_0_0_5"/>